<evidence type="ECO:0000313" key="2">
    <source>
        <dbReference type="Proteomes" id="UP000814140"/>
    </source>
</evidence>
<dbReference type="EMBL" id="MU277259">
    <property type="protein sequence ID" value="KAI0056718.1"/>
    <property type="molecule type" value="Genomic_DNA"/>
</dbReference>
<organism evidence="1 2">
    <name type="scientific">Artomyces pyxidatus</name>
    <dbReference type="NCBI Taxonomy" id="48021"/>
    <lineage>
        <taxon>Eukaryota</taxon>
        <taxon>Fungi</taxon>
        <taxon>Dikarya</taxon>
        <taxon>Basidiomycota</taxon>
        <taxon>Agaricomycotina</taxon>
        <taxon>Agaricomycetes</taxon>
        <taxon>Russulales</taxon>
        <taxon>Auriscalpiaceae</taxon>
        <taxon>Artomyces</taxon>
    </lineage>
</organism>
<reference evidence="1" key="2">
    <citation type="journal article" date="2022" name="New Phytol.">
        <title>Evolutionary transition to the ectomycorrhizal habit in the genomes of a hyperdiverse lineage of mushroom-forming fungi.</title>
        <authorList>
            <person name="Looney B."/>
            <person name="Miyauchi S."/>
            <person name="Morin E."/>
            <person name="Drula E."/>
            <person name="Courty P.E."/>
            <person name="Kohler A."/>
            <person name="Kuo A."/>
            <person name="LaButti K."/>
            <person name="Pangilinan J."/>
            <person name="Lipzen A."/>
            <person name="Riley R."/>
            <person name="Andreopoulos W."/>
            <person name="He G."/>
            <person name="Johnson J."/>
            <person name="Nolan M."/>
            <person name="Tritt A."/>
            <person name="Barry K.W."/>
            <person name="Grigoriev I.V."/>
            <person name="Nagy L.G."/>
            <person name="Hibbett D."/>
            <person name="Henrissat B."/>
            <person name="Matheny P.B."/>
            <person name="Labbe J."/>
            <person name="Martin F.M."/>
        </authorList>
    </citation>
    <scope>NUCLEOTIDE SEQUENCE</scope>
    <source>
        <strain evidence="1">HHB10654</strain>
    </source>
</reference>
<dbReference type="Proteomes" id="UP000814140">
    <property type="component" value="Unassembled WGS sequence"/>
</dbReference>
<accession>A0ACB8SKD0</accession>
<evidence type="ECO:0000313" key="1">
    <source>
        <dbReference type="EMBL" id="KAI0056718.1"/>
    </source>
</evidence>
<gene>
    <name evidence="1" type="ORF">BV25DRAFT_1546202</name>
</gene>
<comment type="caution">
    <text evidence="1">The sequence shown here is derived from an EMBL/GenBank/DDBJ whole genome shotgun (WGS) entry which is preliminary data.</text>
</comment>
<protein>
    <submittedName>
        <fullName evidence="1">Uncharacterized protein</fullName>
    </submittedName>
</protein>
<keyword evidence="2" id="KW-1185">Reference proteome</keyword>
<reference evidence="1" key="1">
    <citation type="submission" date="2021-03" db="EMBL/GenBank/DDBJ databases">
        <authorList>
            <consortium name="DOE Joint Genome Institute"/>
            <person name="Ahrendt S."/>
            <person name="Looney B.P."/>
            <person name="Miyauchi S."/>
            <person name="Morin E."/>
            <person name="Drula E."/>
            <person name="Courty P.E."/>
            <person name="Chicoki N."/>
            <person name="Fauchery L."/>
            <person name="Kohler A."/>
            <person name="Kuo A."/>
            <person name="Labutti K."/>
            <person name="Pangilinan J."/>
            <person name="Lipzen A."/>
            <person name="Riley R."/>
            <person name="Andreopoulos W."/>
            <person name="He G."/>
            <person name="Johnson J."/>
            <person name="Barry K.W."/>
            <person name="Grigoriev I.V."/>
            <person name="Nagy L."/>
            <person name="Hibbett D."/>
            <person name="Henrissat B."/>
            <person name="Matheny P.B."/>
            <person name="Labbe J."/>
            <person name="Martin F."/>
        </authorList>
    </citation>
    <scope>NUCLEOTIDE SEQUENCE</scope>
    <source>
        <strain evidence="1">HHB10654</strain>
    </source>
</reference>
<name>A0ACB8SKD0_9AGAM</name>
<proteinExistence type="predicted"/>
<sequence length="181" mass="20089">MRWGTRGRRRAAAAGAARGTPRSGERRSCTSVDCAVGRGRWVQNDTSCAGFRMPRSAVDVGQGGQNAGPRIITPKRRRADTQCQSAAASVRDISAYGRHLQSYLIEDSLGENDAQRNQVNCNAREKRRGRAHQDIASDRAAQEQRNWTARRISFQTCAAQEVTYWTFLQHLAPIVDDRTAS</sequence>